<dbReference type="Pfam" id="PF08843">
    <property type="entry name" value="AbiEii"/>
    <property type="match status" value="1"/>
</dbReference>
<dbReference type="InterPro" id="IPR014942">
    <property type="entry name" value="AbiEii"/>
</dbReference>
<dbReference type="GO" id="GO:0016740">
    <property type="term" value="F:transferase activity"/>
    <property type="evidence" value="ECO:0007669"/>
    <property type="project" value="UniProtKB-KW"/>
</dbReference>
<dbReference type="RefSeq" id="WP_089260714.1">
    <property type="nucleotide sequence ID" value="NZ_FZNV01000003.1"/>
</dbReference>
<organism evidence="1 2">
    <name type="scientific">Maribacter sedimenticola</name>
    <dbReference type="NCBI Taxonomy" id="228956"/>
    <lineage>
        <taxon>Bacteria</taxon>
        <taxon>Pseudomonadati</taxon>
        <taxon>Bacteroidota</taxon>
        <taxon>Flavobacteriia</taxon>
        <taxon>Flavobacteriales</taxon>
        <taxon>Flavobacteriaceae</taxon>
        <taxon>Maribacter</taxon>
    </lineage>
</organism>
<dbReference type="Gene3D" id="3.10.450.620">
    <property type="entry name" value="JHP933, nucleotidyltransferase-like core domain"/>
    <property type="match status" value="1"/>
</dbReference>
<name>A0ABY1SII3_9FLAO</name>
<keyword evidence="1" id="KW-0808">Transferase</keyword>
<keyword evidence="2" id="KW-1185">Reference proteome</keyword>
<reference evidence="1 2" key="1">
    <citation type="submission" date="2017-06" db="EMBL/GenBank/DDBJ databases">
        <authorList>
            <person name="Varghese N."/>
            <person name="Submissions S."/>
        </authorList>
    </citation>
    <scope>NUCLEOTIDE SEQUENCE [LARGE SCALE GENOMIC DNA]</scope>
    <source>
        <strain evidence="1 2">DSM 19840</strain>
    </source>
</reference>
<proteinExistence type="predicted"/>
<dbReference type="EMBL" id="FZNV01000003">
    <property type="protein sequence ID" value="SNR54150.1"/>
    <property type="molecule type" value="Genomic_DNA"/>
</dbReference>
<accession>A0ABY1SII3</accession>
<dbReference type="Proteomes" id="UP000198337">
    <property type="component" value="Unassembled WGS sequence"/>
</dbReference>
<sequence length="332" mass="38424">MKAFINLSEKDKLNVFNQVSEKSGLPSSAVEKDWWVTLALNIIFSLSYSKHIVFKGGTSLSKAWNLIERFSEDIDLVIDRKHLGFEGELSKTQVKKLRKASCSFIGSEFYKDINEALIKLGVQDYELVVQETKDTDTDPLIIELQYKSLTETSDYLRPRVLIEVGARSLMEPVENKPIISMVSYEFRELPFAETEITIPVVSPKRTFLEKIFLLHEEFQKETKLIRVERMSRHLYDLEKLMDTIHGTEALTDIELYNTIVAHRKNFNAIRGIDYANHNPQLINILPPEATIKEWGKDYKTMQESMFYGDTISFDKLMVRIAELNTRIKTISL</sequence>
<evidence type="ECO:0000313" key="2">
    <source>
        <dbReference type="Proteomes" id="UP000198337"/>
    </source>
</evidence>
<comment type="caution">
    <text evidence="1">The sequence shown here is derived from an EMBL/GenBank/DDBJ whole genome shotgun (WGS) entry which is preliminary data.</text>
</comment>
<gene>
    <name evidence="1" type="ORF">SAMN04488009_2259</name>
</gene>
<protein>
    <submittedName>
        <fullName evidence="1">Nucleotidyl transferase AbiEii toxin, Type IV TA system</fullName>
    </submittedName>
</protein>
<evidence type="ECO:0000313" key="1">
    <source>
        <dbReference type="EMBL" id="SNR54150.1"/>
    </source>
</evidence>